<evidence type="ECO:0000256" key="3">
    <source>
        <dbReference type="ARBA" id="ARBA00023163"/>
    </source>
</evidence>
<dbReference type="PROSITE" id="PS50086">
    <property type="entry name" value="TBC_RABGAP"/>
    <property type="match status" value="1"/>
</dbReference>
<protein>
    <recommendedName>
        <fullName evidence="11">Rab-GAP TBC domain-containing protein</fullName>
    </recommendedName>
</protein>
<feature type="compositionally biased region" description="Low complexity" evidence="6">
    <location>
        <begin position="940"/>
        <end position="957"/>
    </location>
</feature>
<keyword evidence="5" id="KW-0175">Coiled coil</keyword>
<dbReference type="Pfam" id="PF11754">
    <property type="entry name" value="Velvet"/>
    <property type="match status" value="2"/>
</dbReference>
<gene>
    <name evidence="9" type="ORF">CU097_014096</name>
</gene>
<reference evidence="9 10" key="1">
    <citation type="journal article" date="2018" name="G3 (Bethesda)">
        <title>Phylogenetic and Phylogenomic Definition of Rhizopus Species.</title>
        <authorList>
            <person name="Gryganskyi A.P."/>
            <person name="Golan J."/>
            <person name="Dolatabadi S."/>
            <person name="Mondo S."/>
            <person name="Robb S."/>
            <person name="Idnurm A."/>
            <person name="Muszewska A."/>
            <person name="Steczkiewicz K."/>
            <person name="Masonjones S."/>
            <person name="Liao H.L."/>
            <person name="Gajdeczka M.T."/>
            <person name="Anike F."/>
            <person name="Vuek A."/>
            <person name="Anishchenko I.M."/>
            <person name="Voigt K."/>
            <person name="de Hoog G.S."/>
            <person name="Smith M.E."/>
            <person name="Heitman J."/>
            <person name="Vilgalys R."/>
            <person name="Stajich J.E."/>
        </authorList>
    </citation>
    <scope>NUCLEOTIDE SEQUENCE [LARGE SCALE GENOMIC DNA]</scope>
    <source>
        <strain evidence="9 10">CBS 357.93</strain>
    </source>
</reference>
<dbReference type="AlphaFoldDB" id="A0A367KET5"/>
<evidence type="ECO:0000256" key="6">
    <source>
        <dbReference type="SAM" id="MobiDB-lite"/>
    </source>
</evidence>
<dbReference type="SUPFAM" id="SSF47923">
    <property type="entry name" value="Ypt/Rab-GAP domain of gyp1p"/>
    <property type="match status" value="2"/>
</dbReference>
<sequence>MNRDYTYLSEQQQQQQQYHINRFTMTTTPTTTTATTTTATDMSGPPRPISTAPAFQSIGYDEREKRTYELVVCQQPLHARMCGFGEKDRRPIDPPPIVQLIVKQNDVPVDIQSLQIPFFVLHVTLWSDDRTEERNIISNPPKCTRVLMGSLVSSPSLLKNAKNEPGLYFAFPDLSIRTEGRYTLRFSLMKLANSDFQENAKSKIVAQVFSDPFTVYSAKKFPGMTESTELSKIFAKQGLKIPIRNDEPCFFKKKNYFVIHFCTRFYKEKMDENQPQTLESKENIINTSLLLARVERHKDRLKSDPRPIFQQADDHIIDLFQACVQEQGLTKERGKQWQSISHANVYQLYAIYDTLSSDSNSYQTVIEKDIQSVIQDDLHQVNQEALARVLKAYSVYDAQVGYRHGMAPLVVPLLSEMEEKEAFATFVRLMELYDLRRLFISGLSECLSTYQSLLATLCPDVKRHLDLLRIYPSMYAASWFPSLFTNSPLPITQMKRLYDLVFLEGAVETTLRFSLCLMQRNEKMILSMNQADQVLAFIQSSEFFACYPHDAALFYQDMMQLNSAVQHQITQTADLARTVAQLQKENTQLKMQGMEQEAAQLKLSKRNAVLEKRVKKYKVKLAHAAQTQLPPASVPVDLDDQEKKKKDNFNSFVESLRDTGDFGALIAGAIMTDTRLPSLLTVNNNNHSSSDEEDEDEHARKHQEQVDAALQNVTSELVAIKIDHFETTQRYEALYRHCEHLSRQLQHALEHQTTMMQKIIYLTSELEDTTSERDQLYQDQEQVLEMATVAKKTAAELQLEKMTLTKEVELLEQRVAELEKEKQQFFMPRDTFSEEVFAAHSILFGQQEQQKITQKEQRRHTMAIASLSQQENEYKTKYVESELRCRELEKYLAEAKVRLAELETSLLYPVRRASSVHLKRSSTASILARVTTPTTEPRASTESYASSTTSLTSMNSSQYNSKRSSMYSRIWNAFGNSPITPPPMTATTVPPTTTTVMKNSIICQEPQII</sequence>
<dbReference type="Gene3D" id="1.10.472.80">
    <property type="entry name" value="Ypt/Rab-GAP domain of gyp1p, domain 3"/>
    <property type="match status" value="1"/>
</dbReference>
<evidence type="ECO:0000313" key="9">
    <source>
        <dbReference type="EMBL" id="RCI00735.1"/>
    </source>
</evidence>
<evidence type="ECO:0000259" key="8">
    <source>
        <dbReference type="PROSITE" id="PS51821"/>
    </source>
</evidence>
<dbReference type="PANTHER" id="PTHR33572">
    <property type="entry name" value="SPORE DEVELOPMENT REGULATOR VOSA"/>
    <property type="match status" value="1"/>
</dbReference>
<keyword evidence="3" id="KW-0804">Transcription</keyword>
<comment type="subcellular location">
    <subcellularLocation>
        <location evidence="1">Nucleus</location>
    </subcellularLocation>
</comment>
<name>A0A367KET5_RHIAZ</name>
<evidence type="ECO:0000256" key="2">
    <source>
        <dbReference type="ARBA" id="ARBA00023015"/>
    </source>
</evidence>
<accession>A0A367KET5</accession>
<dbReference type="InterPro" id="IPR037525">
    <property type="entry name" value="Velvet_dom"/>
</dbReference>
<dbReference type="PROSITE" id="PS51821">
    <property type="entry name" value="VELVET"/>
    <property type="match status" value="1"/>
</dbReference>
<dbReference type="EMBL" id="PJQL01000043">
    <property type="protein sequence ID" value="RCI00735.1"/>
    <property type="molecule type" value="Genomic_DNA"/>
</dbReference>
<comment type="caution">
    <text evidence="9">The sequence shown here is derived from an EMBL/GenBank/DDBJ whole genome shotgun (WGS) entry which is preliminary data.</text>
</comment>
<dbReference type="InterPro" id="IPR000195">
    <property type="entry name" value="Rab-GAP-TBC_dom"/>
</dbReference>
<dbReference type="GO" id="GO:0005634">
    <property type="term" value="C:nucleus"/>
    <property type="evidence" value="ECO:0007669"/>
    <property type="project" value="UniProtKB-SubCell"/>
</dbReference>
<keyword evidence="2" id="KW-0805">Transcription regulation</keyword>
<keyword evidence="4" id="KW-0539">Nucleus</keyword>
<evidence type="ECO:0008006" key="11">
    <source>
        <dbReference type="Google" id="ProtNLM"/>
    </source>
</evidence>
<evidence type="ECO:0000259" key="7">
    <source>
        <dbReference type="PROSITE" id="PS50086"/>
    </source>
</evidence>
<feature type="domain" description="Rab-GAP TBC" evidence="7">
    <location>
        <begin position="327"/>
        <end position="505"/>
    </location>
</feature>
<evidence type="ECO:0000256" key="5">
    <source>
        <dbReference type="SAM" id="Coils"/>
    </source>
</evidence>
<feature type="region of interest" description="Disordered" evidence="6">
    <location>
        <begin position="681"/>
        <end position="704"/>
    </location>
</feature>
<feature type="coiled-coil region" evidence="5">
    <location>
        <begin position="572"/>
        <end position="611"/>
    </location>
</feature>
<evidence type="ECO:0000313" key="10">
    <source>
        <dbReference type="Proteomes" id="UP000252139"/>
    </source>
</evidence>
<dbReference type="SMART" id="SM00164">
    <property type="entry name" value="TBC"/>
    <property type="match status" value="1"/>
</dbReference>
<dbReference type="Proteomes" id="UP000252139">
    <property type="component" value="Unassembled WGS sequence"/>
</dbReference>
<evidence type="ECO:0000256" key="4">
    <source>
        <dbReference type="ARBA" id="ARBA00023242"/>
    </source>
</evidence>
<dbReference type="OrthoDB" id="295078at2759"/>
<dbReference type="Pfam" id="PF23436">
    <property type="entry name" value="RabGap-TBC_2"/>
    <property type="match status" value="1"/>
</dbReference>
<evidence type="ECO:0000256" key="1">
    <source>
        <dbReference type="ARBA" id="ARBA00004123"/>
    </source>
</evidence>
<dbReference type="InterPro" id="IPR038491">
    <property type="entry name" value="Velvet_dom_sf"/>
</dbReference>
<feature type="compositionally biased region" description="Low complexity" evidence="6">
    <location>
        <begin position="25"/>
        <end position="40"/>
    </location>
</feature>
<dbReference type="Gene3D" id="2.60.40.3960">
    <property type="entry name" value="Velvet domain"/>
    <property type="match status" value="1"/>
</dbReference>
<organism evidence="9 10">
    <name type="scientific">Rhizopus azygosporus</name>
    <name type="common">Rhizopus microsporus var. azygosporus</name>
    <dbReference type="NCBI Taxonomy" id="86630"/>
    <lineage>
        <taxon>Eukaryota</taxon>
        <taxon>Fungi</taxon>
        <taxon>Fungi incertae sedis</taxon>
        <taxon>Mucoromycota</taxon>
        <taxon>Mucoromycotina</taxon>
        <taxon>Mucoromycetes</taxon>
        <taxon>Mucorales</taxon>
        <taxon>Mucorineae</taxon>
        <taxon>Rhizopodaceae</taxon>
        <taxon>Rhizopus</taxon>
    </lineage>
</organism>
<feature type="region of interest" description="Disordered" evidence="6">
    <location>
        <begin position="25"/>
        <end position="49"/>
    </location>
</feature>
<keyword evidence="10" id="KW-1185">Reference proteome</keyword>
<dbReference type="STRING" id="86630.A0A367KET5"/>
<dbReference type="InterPro" id="IPR021740">
    <property type="entry name" value="Velvet"/>
</dbReference>
<feature type="domain" description="Velvet" evidence="8">
    <location>
        <begin position="62"/>
        <end position="244"/>
    </location>
</feature>
<feature type="coiled-coil region" evidence="5">
    <location>
        <begin position="794"/>
        <end position="821"/>
    </location>
</feature>
<proteinExistence type="predicted"/>
<feature type="region of interest" description="Disordered" evidence="6">
    <location>
        <begin position="931"/>
        <end position="959"/>
    </location>
</feature>
<dbReference type="Gene3D" id="1.10.8.270">
    <property type="entry name" value="putative rabgap domain of human tbc1 domain family member 14 like domains"/>
    <property type="match status" value="1"/>
</dbReference>
<dbReference type="PANTHER" id="PTHR33572:SF3">
    <property type="entry name" value="VELVET COMPLEX SUBUNIT B"/>
    <property type="match status" value="1"/>
</dbReference>
<dbReference type="InterPro" id="IPR035969">
    <property type="entry name" value="Rab-GAP_TBC_sf"/>
</dbReference>